<reference evidence="3" key="2">
    <citation type="submission" date="2016-04" db="EMBL/GenBank/DDBJ databases">
        <title>First Complete Genome Sequence of a Subdivision 6 Acidobacterium.</title>
        <authorList>
            <person name="Huang S."/>
            <person name="Vieira S."/>
            <person name="Bunk B."/>
            <person name="Riedel T."/>
            <person name="Sproeer C."/>
            <person name="Overmann J."/>
        </authorList>
    </citation>
    <scope>NUCLEOTIDE SEQUENCE [LARGE SCALE GENOMIC DNA]</scope>
    <source>
        <strain evidence="3">DSM 100886 HEG_-6_39</strain>
    </source>
</reference>
<dbReference type="PANTHER" id="PTHR21180:SF32">
    <property type="entry name" value="ENDONUCLEASE_EXONUCLEASE_PHOSPHATASE FAMILY DOMAIN-CONTAINING PROTEIN 1"/>
    <property type="match status" value="1"/>
</dbReference>
<dbReference type="PATRIC" id="fig|1813736.3.peg.3652"/>
<dbReference type="KEGG" id="abac:LuPra_03443"/>
<sequence length="111" mass="11731">MTGSMLVLLLALSHPPTPVTLPAAYAFVQDARPAAPAQSVNVNTATVAQFEALPGIGPSMAQRIVAYRDKNGPFKKLEDLMNVQGIGEKSFLKLRPLLTISGQGDAKASKN</sequence>
<evidence type="ECO:0000313" key="3">
    <source>
        <dbReference type="Proteomes" id="UP000076079"/>
    </source>
</evidence>
<accession>A0A143PPZ7</accession>
<dbReference type="InterPro" id="IPR010994">
    <property type="entry name" value="RuvA_2-like"/>
</dbReference>
<dbReference type="InterPro" id="IPR051675">
    <property type="entry name" value="Endo/Exo/Phosphatase_dom_1"/>
</dbReference>
<dbReference type="GO" id="GO:0006281">
    <property type="term" value="P:DNA repair"/>
    <property type="evidence" value="ECO:0007669"/>
    <property type="project" value="InterPro"/>
</dbReference>
<dbReference type="GO" id="GO:0015627">
    <property type="term" value="C:type II protein secretion system complex"/>
    <property type="evidence" value="ECO:0007669"/>
    <property type="project" value="TreeGrafter"/>
</dbReference>
<organism evidence="2 3">
    <name type="scientific">Luteitalea pratensis</name>
    <dbReference type="NCBI Taxonomy" id="1855912"/>
    <lineage>
        <taxon>Bacteria</taxon>
        <taxon>Pseudomonadati</taxon>
        <taxon>Acidobacteriota</taxon>
        <taxon>Vicinamibacteria</taxon>
        <taxon>Vicinamibacterales</taxon>
        <taxon>Vicinamibacteraceae</taxon>
        <taxon>Luteitalea</taxon>
    </lineage>
</organism>
<evidence type="ECO:0000313" key="2">
    <source>
        <dbReference type="EMBL" id="AMY10213.1"/>
    </source>
</evidence>
<dbReference type="Pfam" id="PF12836">
    <property type="entry name" value="HHH_3"/>
    <property type="match status" value="1"/>
</dbReference>
<dbReference type="SUPFAM" id="SSF47781">
    <property type="entry name" value="RuvA domain 2-like"/>
    <property type="match status" value="1"/>
</dbReference>
<evidence type="ECO:0000259" key="1">
    <source>
        <dbReference type="SMART" id="SM00278"/>
    </source>
</evidence>
<dbReference type="InterPro" id="IPR003583">
    <property type="entry name" value="Hlx-hairpin-Hlx_DNA-bd_motif"/>
</dbReference>
<dbReference type="OrthoDB" id="9787778at2"/>
<name>A0A143PPZ7_LUTPR</name>
<feature type="domain" description="Helix-hairpin-helix DNA-binding motif class 1" evidence="1">
    <location>
        <begin position="48"/>
        <end position="67"/>
    </location>
</feature>
<reference evidence="2 3" key="1">
    <citation type="journal article" date="2016" name="Genome Announc.">
        <title>First Complete Genome Sequence of a Subdivision 6 Acidobacterium Strain.</title>
        <authorList>
            <person name="Huang S."/>
            <person name="Vieira S."/>
            <person name="Bunk B."/>
            <person name="Riedel T."/>
            <person name="Sproer C."/>
            <person name="Overmann J."/>
        </authorList>
    </citation>
    <scope>NUCLEOTIDE SEQUENCE [LARGE SCALE GENOMIC DNA]</scope>
    <source>
        <strain evidence="3">DSM 100886 HEG_-6_39</strain>
    </source>
</reference>
<dbReference type="EMBL" id="CP015136">
    <property type="protein sequence ID" value="AMY10213.1"/>
    <property type="molecule type" value="Genomic_DNA"/>
</dbReference>
<dbReference type="Gene3D" id="1.10.150.320">
    <property type="entry name" value="Photosystem II 12 kDa extrinsic protein"/>
    <property type="match status" value="1"/>
</dbReference>
<feature type="domain" description="Helix-hairpin-helix DNA-binding motif class 1" evidence="1">
    <location>
        <begin position="78"/>
        <end position="97"/>
    </location>
</feature>
<dbReference type="NCBIfam" id="TIGR00426">
    <property type="entry name" value="competence protein ComEA helix-hairpin-helix repeat region"/>
    <property type="match status" value="1"/>
</dbReference>
<gene>
    <name evidence="2" type="primary">comEA_2</name>
    <name evidence="2" type="ORF">LuPra_03443</name>
</gene>
<dbReference type="GO" id="GO:0003677">
    <property type="term" value="F:DNA binding"/>
    <property type="evidence" value="ECO:0007669"/>
    <property type="project" value="InterPro"/>
</dbReference>
<dbReference type="AlphaFoldDB" id="A0A143PPZ7"/>
<protein>
    <submittedName>
        <fullName evidence="2">ComE operon protein 1</fullName>
    </submittedName>
</protein>
<dbReference type="InterPro" id="IPR004509">
    <property type="entry name" value="Competence_ComEA_HhH"/>
</dbReference>
<keyword evidence="3" id="KW-1185">Reference proteome</keyword>
<dbReference type="SMART" id="SM00278">
    <property type="entry name" value="HhH1"/>
    <property type="match status" value="2"/>
</dbReference>
<dbReference type="GO" id="GO:0015628">
    <property type="term" value="P:protein secretion by the type II secretion system"/>
    <property type="evidence" value="ECO:0007669"/>
    <property type="project" value="TreeGrafter"/>
</dbReference>
<dbReference type="STRING" id="1855912.LuPra_03443"/>
<dbReference type="RefSeq" id="WP_110171874.1">
    <property type="nucleotide sequence ID" value="NZ_CP015136.1"/>
</dbReference>
<proteinExistence type="predicted"/>
<dbReference type="PANTHER" id="PTHR21180">
    <property type="entry name" value="ENDONUCLEASE/EXONUCLEASE/PHOSPHATASE FAMILY DOMAIN-CONTAINING PROTEIN 1"/>
    <property type="match status" value="1"/>
</dbReference>
<dbReference type="Proteomes" id="UP000076079">
    <property type="component" value="Chromosome"/>
</dbReference>